<dbReference type="EMBL" id="AF063866">
    <property type="protein sequence ID" value="AAC97807.1"/>
    <property type="molecule type" value="Genomic_DNA"/>
</dbReference>
<keyword evidence="1" id="KW-0812">Transmembrane</keyword>
<evidence type="ECO:0000313" key="2">
    <source>
        <dbReference type="EMBL" id="AAC97807.1"/>
    </source>
</evidence>
<keyword evidence="1" id="KW-0472">Membrane</keyword>
<keyword evidence="1" id="KW-1133">Transmembrane helix</keyword>
<accession>Q9YVZ3</accession>
<gene>
    <name evidence="2" type="primary">MSV099</name>
</gene>
<dbReference type="PIR" id="T28260">
    <property type="entry name" value="T28260"/>
</dbReference>
<name>Q9YVZ3_MSEPV</name>
<evidence type="ECO:0000256" key="1">
    <source>
        <dbReference type="SAM" id="Phobius"/>
    </source>
</evidence>
<dbReference type="RefSeq" id="NP_048170.1">
    <property type="nucleotide sequence ID" value="NC_001993.1"/>
</dbReference>
<sequence>MALIKVAIFAILILKVYSEYICTQSVHPDIIIKLPQNVNCKDSQYVETDITVKKINDDEYESNAVIVSAKVYKCTVHAVLNIFSNFKETFIDYITLSKNEILKMNETCHYKNEELKYNELSSKYILGVPTYECVSYLFSQHTTEKTYVTMQRVKMYYKSHLMHTELGTLPSCEYSSQFCKIFNDLYITWEVNENATKDYKYYQTKGYMLYDENNNTHISFIDNDTKTNVSVVIDDINNVDNDSFIQTSNFAYKIKFNKMLKDAYYRPITTYRTKRSYDSSDATDVLQYLYDISSENFNRIFQLCNEMSISIMELYALCAVSPKQCISVLINDTNINVNIVGNKYLINKCSSAKINKFLPSAEEYGCSLFPKVEILVQGSKISNCYYNTKTEQIFSSTKYTSNCNDITFVCLDDPDSLCIYNHFTGNVTSFKVDKIINLGFKNNIYIEPPTFNISSFISVPTLNDIAPFINTNIHVSKYVQKHGLRLSAILIIVILSVFSIAIIAIFAIKFLHLRFTRSS</sequence>
<dbReference type="OrthoDB" id="9141at10239"/>
<proteinExistence type="predicted"/>
<dbReference type="KEGG" id="vg:1449802"/>
<evidence type="ECO:0000313" key="3">
    <source>
        <dbReference type="Proteomes" id="UP000172353"/>
    </source>
</evidence>
<organism evidence="2 3">
    <name type="scientific">Melanoplus sanguinipes entomopoxvirus</name>
    <name type="common">MsEPV</name>
    <dbReference type="NCBI Taxonomy" id="83191"/>
    <lineage>
        <taxon>Viruses</taxon>
        <taxon>Varidnaviria</taxon>
        <taxon>Bamfordvirae</taxon>
        <taxon>Nucleocytoviricota</taxon>
        <taxon>Pokkesviricetes</taxon>
        <taxon>Chitovirales</taxon>
        <taxon>Poxviridae</taxon>
        <taxon>Entomopoxvirinae</taxon>
        <taxon>Deltaentomopoxvirus</taxon>
        <taxon>Deltaentomopoxvirus msanguinipes</taxon>
    </lineage>
</organism>
<dbReference type="Proteomes" id="UP000172353">
    <property type="component" value="Segment"/>
</dbReference>
<keyword evidence="3" id="KW-1185">Reference proteome</keyword>
<organismHost>
    <name type="scientific">Melanoplus sanguinipes</name>
    <name type="common">Migratory grasshopper</name>
    <dbReference type="NCBI Taxonomy" id="65742"/>
</organismHost>
<dbReference type="GeneID" id="1449802"/>
<reference evidence="2 3" key="1">
    <citation type="journal article" date="1999" name="J. Virol.">
        <title>The genome of Melanoplus sanguinipes entomopoxvirus.</title>
        <authorList>
            <person name="Afonso C.L."/>
            <person name="Tulman E.R."/>
            <person name="Lu Z."/>
            <person name="Oma E."/>
            <person name="Kutish G.F."/>
            <person name="Rock D.L."/>
        </authorList>
    </citation>
    <scope>NUCLEOTIDE SEQUENCE [LARGE SCALE GENOMIC DNA]</scope>
    <source>
        <strain evidence="2">Tucson</strain>
    </source>
</reference>
<protein>
    <submittedName>
        <fullName evidence="2">Uncharacterized protein</fullName>
    </submittedName>
</protein>
<feature type="transmembrane region" description="Helical" evidence="1">
    <location>
        <begin position="486"/>
        <end position="511"/>
    </location>
</feature>